<accession>A0ABV2LZE3</accession>
<dbReference type="Proteomes" id="UP001549106">
    <property type="component" value="Unassembled WGS sequence"/>
</dbReference>
<keyword evidence="2" id="KW-1185">Reference proteome</keyword>
<organism evidence="1 2">
    <name type="scientific">Blautia caecimuris</name>
    <dbReference type="NCBI Taxonomy" id="1796615"/>
    <lineage>
        <taxon>Bacteria</taxon>
        <taxon>Bacillati</taxon>
        <taxon>Bacillota</taxon>
        <taxon>Clostridia</taxon>
        <taxon>Lachnospirales</taxon>
        <taxon>Lachnospiraceae</taxon>
        <taxon>Blautia</taxon>
    </lineage>
</organism>
<evidence type="ECO:0000313" key="1">
    <source>
        <dbReference type="EMBL" id="MET3749164.1"/>
    </source>
</evidence>
<proteinExistence type="predicted"/>
<comment type="caution">
    <text evidence="1">The sequence shown here is derived from an EMBL/GenBank/DDBJ whole genome shotgun (WGS) entry which is preliminary data.</text>
</comment>
<name>A0ABV2LZE3_9FIRM</name>
<evidence type="ECO:0000313" key="2">
    <source>
        <dbReference type="Proteomes" id="UP001549106"/>
    </source>
</evidence>
<sequence>MSRETIKYLIDMIPEKDIDTIYRVLVRFVPETEPLPDEIEAILEAKADTSPTISHNEINWD</sequence>
<reference evidence="1 2" key="1">
    <citation type="submission" date="2024-06" db="EMBL/GenBank/DDBJ databases">
        <title>Genomic Encyclopedia of Type Strains, Phase IV (KMG-IV): sequencing the most valuable type-strain genomes for metagenomic binning, comparative biology and taxonomic classification.</title>
        <authorList>
            <person name="Goeker M."/>
        </authorList>
    </citation>
    <scope>NUCLEOTIDE SEQUENCE [LARGE SCALE GENOMIC DNA]</scope>
    <source>
        <strain evidence="1 2">DSM 29492</strain>
    </source>
</reference>
<dbReference type="EMBL" id="JBEPMJ010000002">
    <property type="protein sequence ID" value="MET3749164.1"/>
    <property type="molecule type" value="Genomic_DNA"/>
</dbReference>
<dbReference type="RefSeq" id="WP_022066741.1">
    <property type="nucleotide sequence ID" value="NZ_BAABXN010000001.1"/>
</dbReference>
<gene>
    <name evidence="1" type="ORF">ABID24_000387</name>
</gene>
<protein>
    <submittedName>
        <fullName evidence="1">Uncharacterized protein</fullName>
    </submittedName>
</protein>